<dbReference type="PANTHER" id="PTHR31105:SF38">
    <property type="entry name" value="PROTEIN ENHANCED DISEASE RESISTANCE 4"/>
    <property type="match status" value="1"/>
</dbReference>
<organism evidence="2 3">
    <name type="scientific">Lactuca virosa</name>
    <dbReference type="NCBI Taxonomy" id="75947"/>
    <lineage>
        <taxon>Eukaryota</taxon>
        <taxon>Viridiplantae</taxon>
        <taxon>Streptophyta</taxon>
        <taxon>Embryophyta</taxon>
        <taxon>Tracheophyta</taxon>
        <taxon>Spermatophyta</taxon>
        <taxon>Magnoliopsida</taxon>
        <taxon>eudicotyledons</taxon>
        <taxon>Gunneridae</taxon>
        <taxon>Pentapetalae</taxon>
        <taxon>asterids</taxon>
        <taxon>campanulids</taxon>
        <taxon>Asterales</taxon>
        <taxon>Asteraceae</taxon>
        <taxon>Cichorioideae</taxon>
        <taxon>Cichorieae</taxon>
        <taxon>Lactucinae</taxon>
        <taxon>Lactuca</taxon>
    </lineage>
</organism>
<evidence type="ECO:0000259" key="1">
    <source>
        <dbReference type="Pfam" id="PF22910"/>
    </source>
</evidence>
<dbReference type="InterPro" id="IPR040244">
    <property type="entry name" value="EDR4-like"/>
</dbReference>
<dbReference type="GO" id="GO:1900150">
    <property type="term" value="P:regulation of defense response to fungus"/>
    <property type="evidence" value="ECO:0007669"/>
    <property type="project" value="InterPro"/>
</dbReference>
<dbReference type="EMBL" id="CAKMRJ010005412">
    <property type="protein sequence ID" value="CAH1440901.1"/>
    <property type="molecule type" value="Genomic_DNA"/>
</dbReference>
<evidence type="ECO:0000313" key="2">
    <source>
        <dbReference type="EMBL" id="CAH1440901.1"/>
    </source>
</evidence>
<dbReference type="PANTHER" id="PTHR31105">
    <property type="entry name" value="EXTRA-LARGE G-PROTEIN-LIKE"/>
    <property type="match status" value="1"/>
</dbReference>
<sequence>MVCRGEVGGLRSLVEVRLGACFFESSMVETSPNLHGVHVNNSISQHHVSVRVLKSDKMSSNRRLVRCPGCQKVLRESPDVPVYKCGGCGAVLQAKKRINNTVDTEMKQINDLKIPFHVSFQLKEARKIEMCYRLEDEILEDELLSTLLSFMASLPYPWR</sequence>
<dbReference type="Pfam" id="PF22910">
    <property type="entry name" value="EDR4-like_1st"/>
    <property type="match status" value="1"/>
</dbReference>
<dbReference type="AlphaFoldDB" id="A0AAU9NSU7"/>
<name>A0AAU9NSU7_9ASTR</name>
<evidence type="ECO:0000313" key="3">
    <source>
        <dbReference type="Proteomes" id="UP001157418"/>
    </source>
</evidence>
<comment type="caution">
    <text evidence="2">The sequence shown here is derived from an EMBL/GenBank/DDBJ whole genome shotgun (WGS) entry which is preliminary data.</text>
</comment>
<dbReference type="Proteomes" id="UP001157418">
    <property type="component" value="Unassembled WGS sequence"/>
</dbReference>
<accession>A0AAU9NSU7</accession>
<dbReference type="InterPro" id="IPR055126">
    <property type="entry name" value="EDR4-like_N"/>
</dbReference>
<keyword evidence="3" id="KW-1185">Reference proteome</keyword>
<gene>
    <name evidence="2" type="ORF">LVIROSA_LOCUS27006</name>
</gene>
<feature type="domain" description="Enhanced disease resistance 4-like N-terminal" evidence="1">
    <location>
        <begin position="63"/>
        <end position="94"/>
    </location>
</feature>
<reference evidence="2 3" key="1">
    <citation type="submission" date="2022-01" db="EMBL/GenBank/DDBJ databases">
        <authorList>
            <person name="Xiong W."/>
            <person name="Schranz E."/>
        </authorList>
    </citation>
    <scope>NUCLEOTIDE SEQUENCE [LARGE SCALE GENOMIC DNA]</scope>
</reference>
<protein>
    <recommendedName>
        <fullName evidence="1">Enhanced disease resistance 4-like N-terminal domain-containing protein</fullName>
    </recommendedName>
</protein>
<proteinExistence type="predicted"/>